<dbReference type="SUPFAM" id="SSF52833">
    <property type="entry name" value="Thioredoxin-like"/>
    <property type="match status" value="1"/>
</dbReference>
<dbReference type="Proteomes" id="UP000199391">
    <property type="component" value="Unassembled WGS sequence"/>
</dbReference>
<comment type="similarity">
    <text evidence="1">Belongs to the GST superfamily. NadH family.</text>
</comment>
<feature type="active site" description="Nucleophile" evidence="2">
    <location>
        <position position="12"/>
    </location>
</feature>
<gene>
    <name evidence="4" type="ORF">SAMN05216552_100623</name>
</gene>
<dbReference type="Pfam" id="PF01323">
    <property type="entry name" value="DSBA"/>
    <property type="match status" value="1"/>
</dbReference>
<name>A0A1I7HLC2_9BURK</name>
<dbReference type="Gene3D" id="3.40.30.10">
    <property type="entry name" value="Glutaredoxin"/>
    <property type="match status" value="1"/>
</dbReference>
<evidence type="ECO:0000259" key="3">
    <source>
        <dbReference type="Pfam" id="PF01323"/>
    </source>
</evidence>
<evidence type="ECO:0000313" key="5">
    <source>
        <dbReference type="Proteomes" id="UP000199391"/>
    </source>
</evidence>
<sequence length="219" mass="24231">MKLVRFYFDPVSPYSWLASKDIRCIEATNGVVECVPVLFAGLLKAHGQKGPVEVPVKRVNTFRDVMRLAAEMGLRFTGPPGHPFNPLMALRMSMAITDLAERRRFTVEMLAACWERGLDVSSSEVLIVLANECGLDGEALAQAAVTPEIKQALTATTAHAVEAGMFGVPTFEFEGDYFWGADRIDSLLWRMAGNRIDEAALREFLDRPALAQRRAEQLG</sequence>
<dbReference type="GO" id="GO:1901170">
    <property type="term" value="P:naphthalene catabolic process"/>
    <property type="evidence" value="ECO:0007669"/>
    <property type="project" value="InterPro"/>
</dbReference>
<dbReference type="InterPro" id="IPR014440">
    <property type="entry name" value="HCCAis_GSTk"/>
</dbReference>
<comment type="catalytic activity">
    <reaction evidence="1">
        <text>2-hydroxychromene-2-carboxylate = (3E)-4-(2-hydroxyphenyl)-2-oxobut-3-enoate</text>
        <dbReference type="Rhea" id="RHEA:27401"/>
        <dbReference type="ChEBI" id="CHEBI:59350"/>
        <dbReference type="ChEBI" id="CHEBI:59353"/>
        <dbReference type="EC" id="5.99.1.4"/>
    </reaction>
</comment>
<reference evidence="5" key="1">
    <citation type="submission" date="2016-10" db="EMBL/GenBank/DDBJ databases">
        <authorList>
            <person name="Varghese N."/>
            <person name="Submissions S."/>
        </authorList>
    </citation>
    <scope>NUCLEOTIDE SEQUENCE [LARGE SCALE GENOMIC DNA]</scope>
    <source>
        <strain evidence="5">CGMCC 1.11014</strain>
    </source>
</reference>
<dbReference type="InterPro" id="IPR051924">
    <property type="entry name" value="GST_Kappa/NadH"/>
</dbReference>
<protein>
    <recommendedName>
        <fullName evidence="1">2-hydroxychromene-2-carboxylate isomerase</fullName>
        <ecNumber evidence="1">5.99.1.4</ecNumber>
    </recommendedName>
</protein>
<dbReference type="PANTHER" id="PTHR42943:SF2">
    <property type="entry name" value="GLUTATHIONE S-TRANSFERASE KAPPA 1"/>
    <property type="match status" value="1"/>
</dbReference>
<dbReference type="InterPro" id="IPR036249">
    <property type="entry name" value="Thioredoxin-like_sf"/>
</dbReference>
<keyword evidence="5" id="KW-1185">Reference proteome</keyword>
<keyword evidence="1 4" id="KW-0413">Isomerase</keyword>
<dbReference type="GO" id="GO:0018845">
    <property type="term" value="F:2-hydroxychromene-2-carboxylate isomerase activity"/>
    <property type="evidence" value="ECO:0007669"/>
    <property type="project" value="UniProtKB-UniRule"/>
</dbReference>
<dbReference type="GO" id="GO:0006749">
    <property type="term" value="P:glutathione metabolic process"/>
    <property type="evidence" value="ECO:0007669"/>
    <property type="project" value="TreeGrafter"/>
</dbReference>
<dbReference type="OrthoDB" id="8560325at2"/>
<dbReference type="GO" id="GO:0004602">
    <property type="term" value="F:glutathione peroxidase activity"/>
    <property type="evidence" value="ECO:0007669"/>
    <property type="project" value="TreeGrafter"/>
</dbReference>
<feature type="domain" description="DSBA-like thioredoxin" evidence="3">
    <location>
        <begin position="4"/>
        <end position="188"/>
    </location>
</feature>
<dbReference type="InterPro" id="IPR044087">
    <property type="entry name" value="NahD-like"/>
</dbReference>
<proteinExistence type="inferred from homology"/>
<dbReference type="AlphaFoldDB" id="A0A1I7HLC2"/>
<dbReference type="RefSeq" id="WP_093555044.1">
    <property type="nucleotide sequence ID" value="NZ_FPBO01000006.1"/>
</dbReference>
<organism evidence="4 5">
    <name type="scientific">Pseudoduganella namucuonensis</name>
    <dbReference type="NCBI Taxonomy" id="1035707"/>
    <lineage>
        <taxon>Bacteria</taxon>
        <taxon>Pseudomonadati</taxon>
        <taxon>Pseudomonadota</taxon>
        <taxon>Betaproteobacteria</taxon>
        <taxon>Burkholderiales</taxon>
        <taxon>Oxalobacteraceae</taxon>
        <taxon>Telluria group</taxon>
        <taxon>Pseudoduganella</taxon>
    </lineage>
</organism>
<dbReference type="EMBL" id="FPBO01000006">
    <property type="protein sequence ID" value="SFU61462.1"/>
    <property type="molecule type" value="Genomic_DNA"/>
</dbReference>
<evidence type="ECO:0000256" key="2">
    <source>
        <dbReference type="PIRSR" id="PIRSR006386-1"/>
    </source>
</evidence>
<accession>A0A1I7HLC2</accession>
<evidence type="ECO:0000256" key="1">
    <source>
        <dbReference type="PIRNR" id="PIRNR006386"/>
    </source>
</evidence>
<dbReference type="STRING" id="1035707.SAMN05216552_100623"/>
<dbReference type="EC" id="5.99.1.4" evidence="1"/>
<dbReference type="InterPro" id="IPR001853">
    <property type="entry name" value="DSBA-like_thioredoxin_dom"/>
</dbReference>
<evidence type="ECO:0000313" key="4">
    <source>
        <dbReference type="EMBL" id="SFU61462.1"/>
    </source>
</evidence>
<dbReference type="PIRSF" id="PIRSF006386">
    <property type="entry name" value="HCCAis_GSTk"/>
    <property type="match status" value="1"/>
</dbReference>
<dbReference type="CDD" id="cd03022">
    <property type="entry name" value="DsbA_HCCA_Iso"/>
    <property type="match status" value="1"/>
</dbReference>
<dbReference type="PANTHER" id="PTHR42943">
    <property type="entry name" value="GLUTATHIONE S-TRANSFERASE KAPPA"/>
    <property type="match status" value="1"/>
</dbReference>
<dbReference type="GO" id="GO:0004364">
    <property type="term" value="F:glutathione transferase activity"/>
    <property type="evidence" value="ECO:0007669"/>
    <property type="project" value="TreeGrafter"/>
</dbReference>